<dbReference type="InterPro" id="IPR003349">
    <property type="entry name" value="JmjN"/>
</dbReference>
<feature type="domain" description="JmjC" evidence="9">
    <location>
        <begin position="266"/>
        <end position="432"/>
    </location>
</feature>
<dbReference type="PROSITE" id="PS51805">
    <property type="entry name" value="EPHD"/>
    <property type="match status" value="1"/>
</dbReference>
<dbReference type="PROSITE" id="PS51183">
    <property type="entry name" value="JMJN"/>
    <property type="match status" value="1"/>
</dbReference>
<dbReference type="GO" id="GO:0000785">
    <property type="term" value="C:chromatin"/>
    <property type="evidence" value="ECO:0007669"/>
    <property type="project" value="TreeGrafter"/>
</dbReference>
<evidence type="ECO:0000313" key="11">
    <source>
        <dbReference type="EMBL" id="KIY62495.1"/>
    </source>
</evidence>
<dbReference type="GO" id="GO:0051864">
    <property type="term" value="F:histone H3K36 demethylase activity"/>
    <property type="evidence" value="ECO:0007669"/>
    <property type="project" value="TreeGrafter"/>
</dbReference>
<feature type="compositionally biased region" description="Pro residues" evidence="7">
    <location>
        <begin position="457"/>
        <end position="466"/>
    </location>
</feature>
<feature type="region of interest" description="Disordered" evidence="7">
    <location>
        <begin position="1"/>
        <end position="48"/>
    </location>
</feature>
<dbReference type="InterPro" id="IPR013083">
    <property type="entry name" value="Znf_RING/FYVE/PHD"/>
</dbReference>
<evidence type="ECO:0000259" key="9">
    <source>
        <dbReference type="PROSITE" id="PS51184"/>
    </source>
</evidence>
<feature type="region of interest" description="Disordered" evidence="7">
    <location>
        <begin position="155"/>
        <end position="201"/>
    </location>
</feature>
<dbReference type="PANTHER" id="PTHR10694:SF7">
    <property type="entry name" value="[HISTONE H3]-TRIMETHYL-L-LYSINE(9) DEMETHYLASE"/>
    <property type="match status" value="1"/>
</dbReference>
<dbReference type="InterPro" id="IPR003347">
    <property type="entry name" value="JmjC_dom"/>
</dbReference>
<dbReference type="PANTHER" id="PTHR10694">
    <property type="entry name" value="LYSINE-SPECIFIC DEMETHYLASE"/>
    <property type="match status" value="1"/>
</dbReference>
<feature type="region of interest" description="Disordered" evidence="7">
    <location>
        <begin position="893"/>
        <end position="920"/>
    </location>
</feature>
<dbReference type="SUPFAM" id="SSF51197">
    <property type="entry name" value="Clavaminate synthase-like"/>
    <property type="match status" value="1"/>
</dbReference>
<dbReference type="AlphaFoldDB" id="A0A0D7AWW9"/>
<evidence type="ECO:0000256" key="7">
    <source>
        <dbReference type="SAM" id="MobiDB-lite"/>
    </source>
</evidence>
<feature type="region of interest" description="Disordered" evidence="7">
    <location>
        <begin position="456"/>
        <end position="520"/>
    </location>
</feature>
<comment type="similarity">
    <text evidence="1">Belongs to the JHDM3 histone demethylase family.</text>
</comment>
<feature type="compositionally biased region" description="Low complexity" evidence="7">
    <location>
        <begin position="1"/>
        <end position="17"/>
    </location>
</feature>
<feature type="domain" description="PHD-type" evidence="10">
    <location>
        <begin position="548"/>
        <end position="684"/>
    </location>
</feature>
<dbReference type="Gene3D" id="2.60.120.650">
    <property type="entry name" value="Cupin"/>
    <property type="match status" value="1"/>
</dbReference>
<dbReference type="Pfam" id="PF02375">
    <property type="entry name" value="JmjN"/>
    <property type="match status" value="1"/>
</dbReference>
<comment type="catalytic activity">
    <reaction evidence="6">
        <text>N(6),N(6),N(6)-trimethyl-L-lysyl(9)-[histone H3] + 2 2-oxoglutarate + 2 O2 = N(6)-methyl-L-lysyl(9)-[histone H3] + 2 formaldehyde + 2 succinate + 2 CO2</text>
        <dbReference type="Rhea" id="RHEA:60200"/>
        <dbReference type="Rhea" id="RHEA-COMP:15538"/>
        <dbReference type="Rhea" id="RHEA-COMP:15542"/>
        <dbReference type="ChEBI" id="CHEBI:15379"/>
        <dbReference type="ChEBI" id="CHEBI:16526"/>
        <dbReference type="ChEBI" id="CHEBI:16810"/>
        <dbReference type="ChEBI" id="CHEBI:16842"/>
        <dbReference type="ChEBI" id="CHEBI:30031"/>
        <dbReference type="ChEBI" id="CHEBI:61929"/>
        <dbReference type="ChEBI" id="CHEBI:61961"/>
        <dbReference type="EC" id="1.14.11.66"/>
    </reaction>
</comment>
<dbReference type="GO" id="GO:0010468">
    <property type="term" value="P:regulation of gene expression"/>
    <property type="evidence" value="ECO:0007669"/>
    <property type="project" value="TreeGrafter"/>
</dbReference>
<dbReference type="GO" id="GO:0008270">
    <property type="term" value="F:zinc ion binding"/>
    <property type="evidence" value="ECO:0007669"/>
    <property type="project" value="UniProtKB-KW"/>
</dbReference>
<feature type="compositionally biased region" description="Acidic residues" evidence="7">
    <location>
        <begin position="182"/>
        <end position="191"/>
    </location>
</feature>
<dbReference type="GO" id="GO:0140684">
    <property type="term" value="F:histone H3K9me2/H3K9me3 demethylase activity"/>
    <property type="evidence" value="ECO:0007669"/>
    <property type="project" value="UniProtKB-EC"/>
</dbReference>
<accession>A0A0D7AWW9</accession>
<dbReference type="SMART" id="SM00558">
    <property type="entry name" value="JmjC"/>
    <property type="match status" value="1"/>
</dbReference>
<keyword evidence="12" id="KW-1185">Reference proteome</keyword>
<keyword evidence="3" id="KW-0479">Metal-binding</keyword>
<sequence length="920" mass="100524">MSSSGTPSLTSGGSSPAPSIPVQPDHFYRATDDWPPAPNAAGYFDPEDDPLAARGIPVFKPSMEEFADFETYMDRIECWGLKSGIVKVIPPAEWTESLPPMKEQLRGIKIKTPIEQRVSGTGGHFRQENWVKRKEMSVREWVEMCTKDDYRAPGVSEVGLRSGGKHMARKPARSSKRSKSEETDDGNDYDSDGAPRKGKKVDKAKLELDNAFLDKFEPTIDWLPPGTIPEDYSPKFCEELARHFWRNCGIGKAPWYGADSQGSIFTDATTSWNVAHLESALTRLLPSSDKGLPGVNTPYLYWGMWKATFAWHLEDMDLSSINYIHFGAPKFWYAIPQGRSKAFEQTMKGLFPTDAKSCSQFLRHKQFLVSPSRLSKDSCAPNHCVQSAGEFIITYPRGYHAGFNLGLNCAESVNFALDSWIPLGRVAKACECVSDSVRIDVETLLEDREYDLEMGLVPPPKRPLPPSAQALARRGVAPELPPPEPRVRKRSHVEMAGNGQPASSSTSLKRARTTPPADSLGISVAHVQPSIPKLTLRLSSESTPKTQPYWCCLCVSGTLDDLLPVLYPPYGIKEAIDAAGNPSKWLAHRGCADSVPETWVDRVAGGENEQGQDVVCGVEWISKDRWKLKCNTCGLKGRGAPIQCGRGKCPKAFHVPCAKNSQNGVGWRVTGTTENEVVMRDETGGKDEILKVIRKTDVEILCAQHNPANSEQRRLEKKARRGRELMTLNIGSLIKLRPPSGGMFEVSMVRVLEAEESVEVIWDKDAHGNFIKRVFGWETVVGIVGREAPPKKHVLTAREKAELVANGQPVPQAGPSEPRTFTAPPAQPSGLAGPGVGYGSSPGYGYGGPAPYGVAPSHATGTTPYGAAAGYGAYSFGGGWHAAPYSGQYFYQPASSPTEQPPPPSFEWVVPERSGAAATT</sequence>
<keyword evidence="4" id="KW-0863">Zinc-finger</keyword>
<evidence type="ECO:0000256" key="3">
    <source>
        <dbReference type="ARBA" id="ARBA00022723"/>
    </source>
</evidence>
<dbReference type="STRING" id="1314674.A0A0D7AWW9"/>
<evidence type="ECO:0000313" key="12">
    <source>
        <dbReference type="Proteomes" id="UP000054007"/>
    </source>
</evidence>
<dbReference type="PROSITE" id="PS51184">
    <property type="entry name" value="JMJC"/>
    <property type="match status" value="1"/>
</dbReference>
<feature type="compositionally biased region" description="Basic residues" evidence="7">
    <location>
        <begin position="163"/>
        <end position="177"/>
    </location>
</feature>
<evidence type="ECO:0000256" key="6">
    <source>
        <dbReference type="ARBA" id="ARBA00049349"/>
    </source>
</evidence>
<proteinExistence type="inferred from homology"/>
<evidence type="ECO:0000256" key="2">
    <source>
        <dbReference type="ARBA" id="ARBA00012900"/>
    </source>
</evidence>
<evidence type="ECO:0000256" key="1">
    <source>
        <dbReference type="ARBA" id="ARBA00009711"/>
    </source>
</evidence>
<protein>
    <recommendedName>
        <fullName evidence="2">[histone H3]-trimethyl-L-lysine(9) demethylase</fullName>
        <ecNumber evidence="2">1.14.11.66</ecNumber>
    </recommendedName>
</protein>
<evidence type="ECO:0000256" key="4">
    <source>
        <dbReference type="ARBA" id="ARBA00022771"/>
    </source>
</evidence>
<dbReference type="InterPro" id="IPR034732">
    <property type="entry name" value="EPHD"/>
</dbReference>
<dbReference type="EMBL" id="KN880778">
    <property type="protein sequence ID" value="KIY62495.1"/>
    <property type="molecule type" value="Genomic_DNA"/>
</dbReference>
<dbReference type="GO" id="GO:0005634">
    <property type="term" value="C:nucleus"/>
    <property type="evidence" value="ECO:0007669"/>
    <property type="project" value="TreeGrafter"/>
</dbReference>
<organism evidence="11 12">
    <name type="scientific">Cylindrobasidium torrendii FP15055 ss-10</name>
    <dbReference type="NCBI Taxonomy" id="1314674"/>
    <lineage>
        <taxon>Eukaryota</taxon>
        <taxon>Fungi</taxon>
        <taxon>Dikarya</taxon>
        <taxon>Basidiomycota</taxon>
        <taxon>Agaricomycotina</taxon>
        <taxon>Agaricomycetes</taxon>
        <taxon>Agaricomycetidae</taxon>
        <taxon>Agaricales</taxon>
        <taxon>Marasmiineae</taxon>
        <taxon>Physalacriaceae</taxon>
        <taxon>Cylindrobasidium</taxon>
    </lineage>
</organism>
<dbReference type="Proteomes" id="UP000054007">
    <property type="component" value="Unassembled WGS sequence"/>
</dbReference>
<dbReference type="Gene3D" id="3.30.40.10">
    <property type="entry name" value="Zinc/RING finger domain, C3HC4 (zinc finger)"/>
    <property type="match status" value="1"/>
</dbReference>
<reference evidence="11 12" key="1">
    <citation type="journal article" date="2015" name="Fungal Genet. Biol.">
        <title>Evolution of novel wood decay mechanisms in Agaricales revealed by the genome sequences of Fistulina hepatica and Cylindrobasidium torrendii.</title>
        <authorList>
            <person name="Floudas D."/>
            <person name="Held B.W."/>
            <person name="Riley R."/>
            <person name="Nagy L.G."/>
            <person name="Koehler G."/>
            <person name="Ransdell A.S."/>
            <person name="Younus H."/>
            <person name="Chow J."/>
            <person name="Chiniquy J."/>
            <person name="Lipzen A."/>
            <person name="Tritt A."/>
            <person name="Sun H."/>
            <person name="Haridas S."/>
            <person name="LaButti K."/>
            <person name="Ohm R.A."/>
            <person name="Kues U."/>
            <person name="Blanchette R.A."/>
            <person name="Grigoriev I.V."/>
            <person name="Minto R.E."/>
            <person name="Hibbett D.S."/>
        </authorList>
    </citation>
    <scope>NUCLEOTIDE SEQUENCE [LARGE SCALE GENOMIC DNA]</scope>
    <source>
        <strain evidence="11 12">FP15055 ss-10</strain>
    </source>
</reference>
<feature type="domain" description="JmjN" evidence="8">
    <location>
        <begin position="56"/>
        <end position="97"/>
    </location>
</feature>
<dbReference type="SMART" id="SM00545">
    <property type="entry name" value="JmjN"/>
    <property type="match status" value="1"/>
</dbReference>
<feature type="region of interest" description="Disordered" evidence="7">
    <location>
        <begin position="808"/>
        <end position="835"/>
    </location>
</feature>
<dbReference type="Pfam" id="PF13771">
    <property type="entry name" value="zf-HC5HC2H"/>
    <property type="match status" value="1"/>
</dbReference>
<dbReference type="Pfam" id="PF02373">
    <property type="entry name" value="JmjC"/>
    <property type="match status" value="1"/>
</dbReference>
<dbReference type="OrthoDB" id="9547406at2759"/>
<evidence type="ECO:0000256" key="5">
    <source>
        <dbReference type="ARBA" id="ARBA00022833"/>
    </source>
</evidence>
<name>A0A0D7AWW9_9AGAR</name>
<keyword evidence="5" id="KW-0862">Zinc</keyword>
<evidence type="ECO:0000259" key="8">
    <source>
        <dbReference type="PROSITE" id="PS51183"/>
    </source>
</evidence>
<gene>
    <name evidence="11" type="ORF">CYLTODRAFT_383501</name>
</gene>
<evidence type="ECO:0000259" key="10">
    <source>
        <dbReference type="PROSITE" id="PS51805"/>
    </source>
</evidence>
<dbReference type="EC" id="1.14.11.66" evidence="2"/>
<dbReference type="CDD" id="cd15571">
    <property type="entry name" value="ePHD"/>
    <property type="match status" value="1"/>
</dbReference>